<dbReference type="RefSeq" id="WP_111066404.1">
    <property type="nucleotide sequence ID" value="NZ_CP029829.1"/>
</dbReference>
<keyword evidence="2" id="KW-1185">Reference proteome</keyword>
<evidence type="ECO:0000313" key="1">
    <source>
        <dbReference type="EMBL" id="AWU93865.1"/>
    </source>
</evidence>
<sequence>MNDLICVTAVEGEPRVLDTELAAALGMLNPRKIRSDIIAANRAELEGFGPLWSERLRTGGRPPIAYYLNEEQALLVAMFSRTEKAKEVRATLVRVFAAYRRGDLVQAPPAFRVPQTFAEALRLAADNAALVALA</sequence>
<proteinExistence type="predicted"/>
<name>A0A2U9S2J1_9PROT</name>
<dbReference type="EMBL" id="CP029829">
    <property type="protein sequence ID" value="AWU93865.1"/>
    <property type="molecule type" value="Genomic_DNA"/>
</dbReference>
<dbReference type="OrthoDB" id="8162243at2"/>
<dbReference type="KEGG" id="azm:DM194_06070"/>
<reference evidence="1 2" key="1">
    <citation type="journal article" date="2019" name="Int. J. Syst. Evol. Microbiol.">
        <title>Azospirillum ramasamyi sp. nov., a novel diazotrophic bacterium isolated from fermented bovine products.</title>
        <authorList>
            <person name="Anandham R."/>
            <person name="Heo J."/>
            <person name="Krishnamoorthy R."/>
            <person name="SenthilKumar M."/>
            <person name="Gopal N.O."/>
            <person name="Kim S.J."/>
            <person name="Kwon S.W."/>
        </authorList>
    </citation>
    <scope>NUCLEOTIDE SEQUENCE [LARGE SCALE GENOMIC DNA]</scope>
    <source>
        <strain evidence="1 2">M2T2B2</strain>
    </source>
</reference>
<dbReference type="AlphaFoldDB" id="A0A2U9S2J1"/>
<protein>
    <submittedName>
        <fullName evidence="1">Uncharacterized protein</fullName>
    </submittedName>
</protein>
<evidence type="ECO:0000313" key="2">
    <source>
        <dbReference type="Proteomes" id="UP000249605"/>
    </source>
</evidence>
<organism evidence="1 2">
    <name type="scientific">Azospirillum ramasamyi</name>
    <dbReference type="NCBI Taxonomy" id="682998"/>
    <lineage>
        <taxon>Bacteria</taxon>
        <taxon>Pseudomonadati</taxon>
        <taxon>Pseudomonadota</taxon>
        <taxon>Alphaproteobacteria</taxon>
        <taxon>Rhodospirillales</taxon>
        <taxon>Azospirillaceae</taxon>
        <taxon>Azospirillum</taxon>
    </lineage>
</organism>
<dbReference type="Proteomes" id="UP000249605">
    <property type="component" value="Chromosome"/>
</dbReference>
<gene>
    <name evidence="1" type="ORF">DM194_06070</name>
</gene>
<accession>A0A2U9S2J1</accession>